<proteinExistence type="predicted"/>
<gene>
    <name evidence="2" type="ORF">JM20</name>
</gene>
<name>G9JMJ8_9GAMA</name>
<dbReference type="RefSeq" id="YP_238323.1">
    <property type="nucleotide sequence ID" value="NC_007016.1"/>
</dbReference>
<accession>G9JMJ8</accession>
<evidence type="ECO:0000313" key="1">
    <source>
        <dbReference type="EMBL" id="AEW87545.1"/>
    </source>
</evidence>
<evidence type="ECO:0000313" key="4">
    <source>
        <dbReference type="Proteomes" id="UP000133219"/>
    </source>
</evidence>
<reference evidence="3 4" key="1">
    <citation type="journal article" date="2013" name="J. Virol.">
        <title>Genomic characterization of Japanese macaque rhadinovirus, a novel herpesvirus isolated from a nonhuman primate with a spontaneous inflammatory demyelinating disease.</title>
        <authorList>
            <person name="Estep R.D."/>
            <person name="Hansen S.G."/>
            <person name="Rogers K.S."/>
            <person name="Axthelm M.K."/>
            <person name="Wong S.W."/>
        </authorList>
    </citation>
    <scope>NUCLEOTIDE SEQUENCE [LARGE SCALE GENOMIC DNA]</scope>
    <source>
        <strain evidence="2">12E2</strain>
        <strain evidence="1">3A1</strain>
    </source>
</reference>
<protein>
    <submittedName>
        <fullName evidence="2">JM20</fullName>
    </submittedName>
</protein>
<evidence type="ECO:0000313" key="2">
    <source>
        <dbReference type="EMBL" id="AEW87715.1"/>
    </source>
</evidence>
<dbReference type="InterPro" id="IPR006882">
    <property type="entry name" value="Herpes_Orf11"/>
</dbReference>
<dbReference type="EMBL" id="JN885136">
    <property type="protein sequence ID" value="AEW87545.1"/>
    <property type="molecule type" value="Genomic_DNA"/>
</dbReference>
<organism evidence="2 3">
    <name type="scientific">Macaca fuscata rhadinovirus</name>
    <dbReference type="NCBI Taxonomy" id="272551"/>
    <lineage>
        <taxon>Viruses</taxon>
        <taxon>Duplodnaviria</taxon>
        <taxon>Heunggongvirae</taxon>
        <taxon>Peploviricota</taxon>
        <taxon>Herviviricetes</taxon>
        <taxon>Herpesvirales</taxon>
        <taxon>Orthoherpesviridae</taxon>
        <taxon>Gammaherpesvirinae</taxon>
        <taxon>Rhadinovirus</taxon>
        <taxon>Rhadinovirus macacinegamma11</taxon>
        <taxon>macacine gammaherpesvirus 11</taxon>
    </lineage>
</organism>
<dbReference type="GeneID" id="3416524"/>
<sequence length="409" mass="45512">MGTPVRFFRGEWQTSSLVDNGTPRYSSLVWAATIHDGYLTLVNRSELCVTERSPCLPACPSIGRLVGKRFPGFAFASATLGDRGTRTVFYAFGHRDNPLDIVPAVVERADRELVLRVHAPRTTRVSRYGLKIFVAIVTVVRPPGVFLHFPQDRVPIALTDACSQEGSRLTSEEPWIKIQGFPVLSDETAHPFLLTQKTKPFTERKFCRLIMDDNQLSAVNTVYLGKQHVRVTVTRPPETIVTDGPVTATLSLTGNAPIAFRHNPYFELPWSSTTAIFTPVVYVGLTVCIPPNCSKFVRYGNTYVSAFNRKLTAIISNHAHDGGFRIQDCEWPPNREIEILVTNVTQAPVYVSTGTQLGRAIFVFAPRFGGPAKLRQLLGHRSRALELPGGVTVDSQKLCRFETMYLFST</sequence>
<dbReference type="KEGG" id="vg:3416524"/>
<dbReference type="EMBL" id="JN885137">
    <property type="protein sequence ID" value="AEW87715.1"/>
    <property type="molecule type" value="Genomic_DNA"/>
</dbReference>
<dbReference type="Proteomes" id="UP000124292">
    <property type="component" value="Genome"/>
</dbReference>
<dbReference type="Proteomes" id="UP000133219">
    <property type="component" value="Segment"/>
</dbReference>
<dbReference type="Pfam" id="PF04797">
    <property type="entry name" value="Herpes_ORF11"/>
    <property type="match status" value="1"/>
</dbReference>
<evidence type="ECO:0000313" key="3">
    <source>
        <dbReference type="Proteomes" id="UP000124292"/>
    </source>
</evidence>